<dbReference type="Gene3D" id="1.10.150.130">
    <property type="match status" value="1"/>
</dbReference>
<comment type="similarity">
    <text evidence="1">Belongs to the 'phage' integrase family.</text>
</comment>
<dbReference type="PATRIC" id="fig|1348774.3.peg.503"/>
<dbReference type="Proteomes" id="UP000035287">
    <property type="component" value="Chromosome"/>
</dbReference>
<organism evidence="7 8">
    <name type="scientific">Croceicoccus naphthovorans</name>
    <dbReference type="NCBI Taxonomy" id="1348774"/>
    <lineage>
        <taxon>Bacteria</taxon>
        <taxon>Pseudomonadati</taxon>
        <taxon>Pseudomonadota</taxon>
        <taxon>Alphaproteobacteria</taxon>
        <taxon>Sphingomonadales</taxon>
        <taxon>Erythrobacteraceae</taxon>
        <taxon>Croceicoccus</taxon>
    </lineage>
</organism>
<dbReference type="EMBL" id="CP011770">
    <property type="protein sequence ID" value="AKM09074.1"/>
    <property type="molecule type" value="Genomic_DNA"/>
</dbReference>
<keyword evidence="2" id="KW-0229">DNA integration</keyword>
<feature type="domain" description="Tyr recombinase" evidence="6">
    <location>
        <begin position="225"/>
        <end position="399"/>
    </location>
</feature>
<dbReference type="InterPro" id="IPR013762">
    <property type="entry name" value="Integrase-like_cat_sf"/>
</dbReference>
<gene>
    <name evidence="7" type="ORF">AB433_02400</name>
</gene>
<dbReference type="AlphaFoldDB" id="A0A0G3XEQ9"/>
<evidence type="ECO:0000313" key="8">
    <source>
        <dbReference type="Proteomes" id="UP000035287"/>
    </source>
</evidence>
<dbReference type="OrthoDB" id="7615137at2"/>
<evidence type="ECO:0000256" key="1">
    <source>
        <dbReference type="ARBA" id="ARBA00008857"/>
    </source>
</evidence>
<reference evidence="7 8" key="1">
    <citation type="submission" date="2015-06" db="EMBL/GenBank/DDBJ databases">
        <authorList>
            <person name="Zeng Y."/>
            <person name="Huang Y."/>
        </authorList>
    </citation>
    <scope>NUCLEOTIDE SEQUENCE [LARGE SCALE GENOMIC DNA]</scope>
    <source>
        <strain evidence="7 8">PQ-2</strain>
    </source>
</reference>
<dbReference type="InterPro" id="IPR050808">
    <property type="entry name" value="Phage_Integrase"/>
</dbReference>
<dbReference type="PANTHER" id="PTHR30629:SF2">
    <property type="entry name" value="PROPHAGE INTEGRASE INTS-RELATED"/>
    <property type="match status" value="1"/>
</dbReference>
<dbReference type="CDD" id="cd00796">
    <property type="entry name" value="INT_Rci_Hp1_C"/>
    <property type="match status" value="1"/>
</dbReference>
<evidence type="ECO:0000256" key="5">
    <source>
        <dbReference type="SAM" id="MobiDB-lite"/>
    </source>
</evidence>
<dbReference type="PROSITE" id="PS51898">
    <property type="entry name" value="TYR_RECOMBINASE"/>
    <property type="match status" value="1"/>
</dbReference>
<dbReference type="InterPro" id="IPR025166">
    <property type="entry name" value="Integrase_DNA_bind_dom"/>
</dbReference>
<evidence type="ECO:0000256" key="2">
    <source>
        <dbReference type="ARBA" id="ARBA00022908"/>
    </source>
</evidence>
<evidence type="ECO:0000313" key="7">
    <source>
        <dbReference type="EMBL" id="AKM09074.1"/>
    </source>
</evidence>
<evidence type="ECO:0000259" key="6">
    <source>
        <dbReference type="PROSITE" id="PS51898"/>
    </source>
</evidence>
<feature type="compositionally biased region" description="Gly residues" evidence="5">
    <location>
        <begin position="179"/>
        <end position="188"/>
    </location>
</feature>
<evidence type="ECO:0000256" key="4">
    <source>
        <dbReference type="ARBA" id="ARBA00023172"/>
    </source>
</evidence>
<keyword evidence="8" id="KW-1185">Reference proteome</keyword>
<dbReference type="GO" id="GO:0003677">
    <property type="term" value="F:DNA binding"/>
    <property type="evidence" value="ECO:0007669"/>
    <property type="project" value="UniProtKB-KW"/>
</dbReference>
<dbReference type="PANTHER" id="PTHR30629">
    <property type="entry name" value="PROPHAGE INTEGRASE"/>
    <property type="match status" value="1"/>
</dbReference>
<feature type="region of interest" description="Disordered" evidence="5">
    <location>
        <begin position="170"/>
        <end position="189"/>
    </location>
</feature>
<accession>A0A0G3XEQ9</accession>
<proteinExistence type="inferred from homology"/>
<name>A0A0G3XEQ9_9SPHN</name>
<dbReference type="InterPro" id="IPR002104">
    <property type="entry name" value="Integrase_catalytic"/>
</dbReference>
<evidence type="ECO:0000256" key="3">
    <source>
        <dbReference type="ARBA" id="ARBA00023125"/>
    </source>
</evidence>
<dbReference type="Gene3D" id="1.10.443.10">
    <property type="entry name" value="Intergrase catalytic core"/>
    <property type="match status" value="1"/>
</dbReference>
<dbReference type="Pfam" id="PF13356">
    <property type="entry name" value="Arm-DNA-bind_3"/>
    <property type="match status" value="1"/>
</dbReference>
<dbReference type="GO" id="GO:0006310">
    <property type="term" value="P:DNA recombination"/>
    <property type="evidence" value="ECO:0007669"/>
    <property type="project" value="UniProtKB-KW"/>
</dbReference>
<dbReference type="Pfam" id="PF00589">
    <property type="entry name" value="Phage_integrase"/>
    <property type="match status" value="1"/>
</dbReference>
<dbReference type="Gene3D" id="3.30.160.390">
    <property type="entry name" value="Integrase, DNA-binding domain"/>
    <property type="match status" value="1"/>
</dbReference>
<dbReference type="InterPro" id="IPR011010">
    <property type="entry name" value="DNA_brk_join_enz"/>
</dbReference>
<keyword evidence="3" id="KW-0238">DNA-binding</keyword>
<dbReference type="SUPFAM" id="SSF56349">
    <property type="entry name" value="DNA breaking-rejoining enzymes"/>
    <property type="match status" value="1"/>
</dbReference>
<keyword evidence="4" id="KW-0233">DNA recombination</keyword>
<sequence length="412" mass="45178">MPKISKTLVEGLKRSKDRVKGSNQIVWDSELRGFGVSLGSQGTKSFVVQYRTPEGRTRRKVIGRFGLMTAEEARRYAKAFLGDVAKGTDPLAEAESQSNYTINEICDWYLERAAAGKIIGRSRRPIKSSTLAMDRSRIEAHIRPLLGDRVIERLRLGDIEAAQAEIAAGATAKPRKGSRGGVTTGGEGVASRSMSTLHAILEHAVRLGEIEKNPARGIRRLASSPKMRWLSQAEIRSLGTALREAEAEFEHPKGIAVIRLSLLTGFRRLEALSLERSWLLEEEHAIHFATTKTGAQRRVIGESAQKLLLDQPNDGSKYFFPADWGDGHFIGVVRVLDRICARAELENVTPHVLRHTFASVAGGLGYSELTIAALLGHASRGITQRYIHIDEPLRAAATAVSGHIAELLNEGD</sequence>
<dbReference type="KEGG" id="cna:AB433_02400"/>
<dbReference type="GO" id="GO:0015074">
    <property type="term" value="P:DNA integration"/>
    <property type="evidence" value="ECO:0007669"/>
    <property type="project" value="UniProtKB-KW"/>
</dbReference>
<dbReference type="InterPro" id="IPR038488">
    <property type="entry name" value="Integrase_DNA-bd_sf"/>
</dbReference>
<dbReference type="InterPro" id="IPR010998">
    <property type="entry name" value="Integrase_recombinase_N"/>
</dbReference>
<protein>
    <submittedName>
        <fullName evidence="7">Integrase</fullName>
    </submittedName>
</protein>